<accession>A0ABU6TJB1</accession>
<evidence type="ECO:0000313" key="2">
    <source>
        <dbReference type="EMBL" id="MED6148860.1"/>
    </source>
</evidence>
<gene>
    <name evidence="2" type="ORF">PIB30_057039</name>
</gene>
<protein>
    <submittedName>
        <fullName evidence="2">Uncharacterized protein</fullName>
    </submittedName>
</protein>
<reference evidence="2 3" key="1">
    <citation type="journal article" date="2023" name="Plants (Basel)">
        <title>Bridging the Gap: Combining Genomics and Transcriptomics Approaches to Understand Stylosanthes scabra, an Orphan Legume from the Brazilian Caatinga.</title>
        <authorList>
            <person name="Ferreira-Neto J.R.C."/>
            <person name="da Silva M.D."/>
            <person name="Binneck E."/>
            <person name="de Melo N.F."/>
            <person name="da Silva R.H."/>
            <person name="de Melo A.L.T.M."/>
            <person name="Pandolfi V."/>
            <person name="Bustamante F.O."/>
            <person name="Brasileiro-Vidal A.C."/>
            <person name="Benko-Iseppon A.M."/>
        </authorList>
    </citation>
    <scope>NUCLEOTIDE SEQUENCE [LARGE SCALE GENOMIC DNA]</scope>
    <source>
        <tissue evidence="2">Leaves</tissue>
    </source>
</reference>
<name>A0ABU6TJB1_9FABA</name>
<dbReference type="EMBL" id="JASCZI010091083">
    <property type="protein sequence ID" value="MED6148860.1"/>
    <property type="molecule type" value="Genomic_DNA"/>
</dbReference>
<keyword evidence="3" id="KW-1185">Reference proteome</keyword>
<proteinExistence type="predicted"/>
<sequence>MIHQDITKLSKAHSSHVWPTSEMWPKRDPSATSPAVTFGPHLRRGPNVTSPYLFPSSLKQTWNKLDHASASSKSQAKPTLQALMFDPRFWGSKNVTSSLATP</sequence>
<evidence type="ECO:0000313" key="3">
    <source>
        <dbReference type="Proteomes" id="UP001341840"/>
    </source>
</evidence>
<evidence type="ECO:0000256" key="1">
    <source>
        <dbReference type="SAM" id="MobiDB-lite"/>
    </source>
</evidence>
<feature type="non-terminal residue" evidence="2">
    <location>
        <position position="102"/>
    </location>
</feature>
<feature type="region of interest" description="Disordered" evidence="1">
    <location>
        <begin position="1"/>
        <end position="47"/>
    </location>
</feature>
<organism evidence="2 3">
    <name type="scientific">Stylosanthes scabra</name>
    <dbReference type="NCBI Taxonomy" id="79078"/>
    <lineage>
        <taxon>Eukaryota</taxon>
        <taxon>Viridiplantae</taxon>
        <taxon>Streptophyta</taxon>
        <taxon>Embryophyta</taxon>
        <taxon>Tracheophyta</taxon>
        <taxon>Spermatophyta</taxon>
        <taxon>Magnoliopsida</taxon>
        <taxon>eudicotyledons</taxon>
        <taxon>Gunneridae</taxon>
        <taxon>Pentapetalae</taxon>
        <taxon>rosids</taxon>
        <taxon>fabids</taxon>
        <taxon>Fabales</taxon>
        <taxon>Fabaceae</taxon>
        <taxon>Papilionoideae</taxon>
        <taxon>50 kb inversion clade</taxon>
        <taxon>dalbergioids sensu lato</taxon>
        <taxon>Dalbergieae</taxon>
        <taxon>Pterocarpus clade</taxon>
        <taxon>Stylosanthes</taxon>
    </lineage>
</organism>
<comment type="caution">
    <text evidence="2">The sequence shown here is derived from an EMBL/GenBank/DDBJ whole genome shotgun (WGS) entry which is preliminary data.</text>
</comment>
<dbReference type="Proteomes" id="UP001341840">
    <property type="component" value="Unassembled WGS sequence"/>
</dbReference>